<evidence type="ECO:0000256" key="1">
    <source>
        <dbReference type="SAM" id="Phobius"/>
    </source>
</evidence>
<keyword evidence="1" id="KW-0472">Membrane</keyword>
<protein>
    <submittedName>
        <fullName evidence="2">Cox cluster protein</fullName>
    </submittedName>
</protein>
<evidence type="ECO:0000313" key="3">
    <source>
        <dbReference type="Proteomes" id="UP000319894"/>
    </source>
</evidence>
<dbReference type="AlphaFoldDB" id="A0A554NAQ1"/>
<keyword evidence="3" id="KW-1185">Reference proteome</keyword>
<reference evidence="2 3" key="1">
    <citation type="submission" date="2018-06" db="EMBL/GenBank/DDBJ databases">
        <title>Natronomonas sp. F16-60 a new haloarchaeon isolated from a solar saltern of Isla Cristina, Huelva, Spain.</title>
        <authorList>
            <person name="Duran-Viseras A."/>
            <person name="Sanchez-Porro C."/>
            <person name="Ventosa A."/>
        </authorList>
    </citation>
    <scope>NUCLEOTIDE SEQUENCE [LARGE SCALE GENOMIC DNA]</scope>
    <source>
        <strain evidence="2 3">F16-60</strain>
    </source>
</reference>
<dbReference type="InterPro" id="IPR055963">
    <property type="entry name" value="DUF7541"/>
</dbReference>
<dbReference type="OrthoDB" id="206484at2157"/>
<evidence type="ECO:0000313" key="2">
    <source>
        <dbReference type="EMBL" id="TSD14432.1"/>
    </source>
</evidence>
<comment type="caution">
    <text evidence="2">The sequence shown here is derived from an EMBL/GenBank/DDBJ whole genome shotgun (WGS) entry which is preliminary data.</text>
</comment>
<dbReference type="Proteomes" id="UP000319894">
    <property type="component" value="Unassembled WGS sequence"/>
</dbReference>
<accession>A0A554NAQ1</accession>
<proteinExistence type="predicted"/>
<keyword evidence="1" id="KW-1133">Transmembrane helix</keyword>
<gene>
    <name evidence="2" type="ORF">DP107_08140</name>
</gene>
<keyword evidence="1" id="KW-0812">Transmembrane</keyword>
<feature type="transmembrane region" description="Helical" evidence="1">
    <location>
        <begin position="85"/>
        <end position="106"/>
    </location>
</feature>
<sequence>MVAMGLTVSEVGVFMGVYPLAVGGLVLFVASVAGITHEAGYTGRPWRLAGALGVVLVAVGVWMVSTQVPLAVDPVVAAVGGADGIVLRGFSVVGAGLVAAVGAAVVSAMGDGDVDDGFPA</sequence>
<name>A0A554NAQ1_9EURY</name>
<dbReference type="Pfam" id="PF24396">
    <property type="entry name" value="DUF7541"/>
    <property type="match status" value="1"/>
</dbReference>
<dbReference type="InParanoid" id="A0A554NAQ1"/>
<feature type="transmembrane region" description="Helical" evidence="1">
    <location>
        <begin position="48"/>
        <end position="65"/>
    </location>
</feature>
<dbReference type="EMBL" id="QMDX01000004">
    <property type="protein sequence ID" value="TSD14432.1"/>
    <property type="molecule type" value="Genomic_DNA"/>
</dbReference>
<organism evidence="2 3">
    <name type="scientific">Haloglomus irregulare</name>
    <dbReference type="NCBI Taxonomy" id="2234134"/>
    <lineage>
        <taxon>Archaea</taxon>
        <taxon>Methanobacteriati</taxon>
        <taxon>Methanobacteriota</taxon>
        <taxon>Stenosarchaea group</taxon>
        <taxon>Halobacteria</taxon>
        <taxon>Halobacteriales</taxon>
        <taxon>Natronomonadaceae</taxon>
        <taxon>Haloglomus</taxon>
    </lineage>
</organism>
<feature type="transmembrane region" description="Helical" evidence="1">
    <location>
        <begin position="12"/>
        <end position="36"/>
    </location>
</feature>